<evidence type="ECO:0000313" key="3">
    <source>
        <dbReference type="Proteomes" id="UP001196413"/>
    </source>
</evidence>
<reference evidence="2" key="1">
    <citation type="submission" date="2021-06" db="EMBL/GenBank/DDBJ databases">
        <title>Parelaphostrongylus tenuis whole genome reference sequence.</title>
        <authorList>
            <person name="Garwood T.J."/>
            <person name="Larsen P.A."/>
            <person name="Fountain-Jones N.M."/>
            <person name="Garbe J.R."/>
            <person name="Macchietto M.G."/>
            <person name="Kania S.A."/>
            <person name="Gerhold R.W."/>
            <person name="Richards J.E."/>
            <person name="Wolf T.M."/>
        </authorList>
    </citation>
    <scope>NUCLEOTIDE SEQUENCE</scope>
    <source>
        <strain evidence="2">MNPRO001-30</strain>
        <tissue evidence="2">Meninges</tissue>
    </source>
</reference>
<dbReference type="EMBL" id="JAHQIW010000309">
    <property type="protein sequence ID" value="KAJ1347397.1"/>
    <property type="molecule type" value="Genomic_DNA"/>
</dbReference>
<organism evidence="2 3">
    <name type="scientific">Parelaphostrongylus tenuis</name>
    <name type="common">Meningeal worm</name>
    <dbReference type="NCBI Taxonomy" id="148309"/>
    <lineage>
        <taxon>Eukaryota</taxon>
        <taxon>Metazoa</taxon>
        <taxon>Ecdysozoa</taxon>
        <taxon>Nematoda</taxon>
        <taxon>Chromadorea</taxon>
        <taxon>Rhabditida</taxon>
        <taxon>Rhabditina</taxon>
        <taxon>Rhabditomorpha</taxon>
        <taxon>Strongyloidea</taxon>
        <taxon>Metastrongylidae</taxon>
        <taxon>Parelaphostrongylus</taxon>
    </lineage>
</organism>
<keyword evidence="3" id="KW-1185">Reference proteome</keyword>
<evidence type="ECO:0000256" key="1">
    <source>
        <dbReference type="SAM" id="MobiDB-lite"/>
    </source>
</evidence>
<accession>A0AAD5QDJ4</accession>
<gene>
    <name evidence="2" type="ORF">KIN20_002437</name>
</gene>
<comment type="caution">
    <text evidence="2">The sequence shown here is derived from an EMBL/GenBank/DDBJ whole genome shotgun (WGS) entry which is preliminary data.</text>
</comment>
<dbReference type="AlphaFoldDB" id="A0AAD5QDJ4"/>
<name>A0AAD5QDJ4_PARTN</name>
<proteinExistence type="predicted"/>
<dbReference type="Proteomes" id="UP001196413">
    <property type="component" value="Unassembled WGS sequence"/>
</dbReference>
<protein>
    <recommendedName>
        <fullName evidence="4">Nucleoporin GLE1</fullName>
    </recommendedName>
</protein>
<feature type="region of interest" description="Disordered" evidence="1">
    <location>
        <begin position="185"/>
        <end position="220"/>
    </location>
</feature>
<sequence>MPTFGISSADCESNGRYGGHSDLLFKRMSFQTIQPFENMRSTAVHTLLSRTLRDLQSCVIDESRKSLGRRFKNAVETDLPSQVPRIHNPLKSDAQTAEKIAEYYIKKASTYSNEKLTKKDVEVSIDMPRVLQQTNFSKSLISEKSLLPSSASSNGSFTFLGTPTMPTAIPEPLKNHLTEYDGSRPSFGAGTTTSTPYSKKSTTVTAQIEESPEQKLDDKADAVVERRPNEVDTTTAPTSFLEDCYKLDIRLAKEYDEAKKRIERSKEQKALRVLTKRTVVEKVTVESKKTASAQELQAVSGFLCKLLTGQPVTGYGNKIIKLTDSDLIWYGAIVTIESYMGVVERDPSLAVVISQILIMISCTVASFESVLLGKLLGASHLLTLDEEKCASFAKHLGSIEDRRFALFPETSVIKLFFHLHFIGSKYDQVKRFTSEALWKVASFLIDEKPRVLATAMMLSEIVGNGGDYMRKMCPQRWSEFLNKIDNLLLPLEKEVNEDNLRRSIGEDTIVSGLRHAMSRQSIG</sequence>
<evidence type="ECO:0000313" key="2">
    <source>
        <dbReference type="EMBL" id="KAJ1347397.1"/>
    </source>
</evidence>
<feature type="compositionally biased region" description="Low complexity" evidence="1">
    <location>
        <begin position="191"/>
        <end position="205"/>
    </location>
</feature>
<evidence type="ECO:0008006" key="4">
    <source>
        <dbReference type="Google" id="ProtNLM"/>
    </source>
</evidence>